<keyword evidence="1" id="KW-0732">Signal</keyword>
<dbReference type="EMBL" id="JAQQWI010000016">
    <property type="protein sequence ID" value="KAK8008002.1"/>
    <property type="molecule type" value="Genomic_DNA"/>
</dbReference>
<dbReference type="SUPFAM" id="SSF54373">
    <property type="entry name" value="FAD-linked reductases, C-terminal domain"/>
    <property type="match status" value="1"/>
</dbReference>
<evidence type="ECO:0000256" key="1">
    <source>
        <dbReference type="SAM" id="SignalP"/>
    </source>
</evidence>
<name>A0ABR1RBM4_9PEZI</name>
<organism evidence="3 4">
    <name type="scientific">Apiospora marii</name>
    <dbReference type="NCBI Taxonomy" id="335849"/>
    <lineage>
        <taxon>Eukaryota</taxon>
        <taxon>Fungi</taxon>
        <taxon>Dikarya</taxon>
        <taxon>Ascomycota</taxon>
        <taxon>Pezizomycotina</taxon>
        <taxon>Sordariomycetes</taxon>
        <taxon>Xylariomycetidae</taxon>
        <taxon>Amphisphaeriales</taxon>
        <taxon>Apiosporaceae</taxon>
        <taxon>Apiospora</taxon>
    </lineage>
</organism>
<dbReference type="InterPro" id="IPR002937">
    <property type="entry name" value="Amino_oxidase"/>
</dbReference>
<evidence type="ECO:0000259" key="2">
    <source>
        <dbReference type="Pfam" id="PF01593"/>
    </source>
</evidence>
<dbReference type="SUPFAM" id="SSF51905">
    <property type="entry name" value="FAD/NAD(P)-binding domain"/>
    <property type="match status" value="1"/>
</dbReference>
<dbReference type="Gene3D" id="3.90.660.10">
    <property type="match status" value="1"/>
</dbReference>
<evidence type="ECO:0000313" key="3">
    <source>
        <dbReference type="EMBL" id="KAK8008002.1"/>
    </source>
</evidence>
<dbReference type="InterPro" id="IPR036188">
    <property type="entry name" value="FAD/NAD-bd_sf"/>
</dbReference>
<dbReference type="Proteomes" id="UP001396898">
    <property type="component" value="Unassembled WGS sequence"/>
</dbReference>
<dbReference type="Pfam" id="PF01593">
    <property type="entry name" value="Amino_oxidase"/>
    <property type="match status" value="1"/>
</dbReference>
<comment type="caution">
    <text evidence="3">The sequence shown here is derived from an EMBL/GenBank/DDBJ whole genome shotgun (WGS) entry which is preliminary data.</text>
</comment>
<feature type="chain" id="PRO_5045440954" description="Amine oxidase domain-containing protein" evidence="1">
    <location>
        <begin position="20"/>
        <end position="713"/>
    </location>
</feature>
<proteinExistence type="predicted"/>
<dbReference type="Gene3D" id="1.20.1440.240">
    <property type="match status" value="1"/>
</dbReference>
<dbReference type="PANTHER" id="PTHR10742">
    <property type="entry name" value="FLAVIN MONOAMINE OXIDASE"/>
    <property type="match status" value="1"/>
</dbReference>
<dbReference type="PROSITE" id="PS51257">
    <property type="entry name" value="PROKAR_LIPOPROTEIN"/>
    <property type="match status" value="1"/>
</dbReference>
<sequence>MRYSLTAAATSLLAGSASCAPYASLPVHLETRTEIDSRVANVHVTFHEPVEGELTYTYGRHCAPGTHQLRDAHHVVARSSRGTNSESRLVWLMPKDAESGGCLSAWDGTGKLVGRSEPQRFQTVKKRDLRKRSSGGVAMTQEAGIDTWGPWFDGVKLLEEKELSAVDAAAAKAKEVAIVGGGMSGLMTYLVLSQSGLSNIKILEASQRLGGRVHTEYLSGGPFDYSYQEMGPMRFPMALSVANETYNVTDHQLVFQLADEMNALNGHSRNLSVDFIPWYQASPNGLSYNNGFKLPETGMPPTLAQIQQNASLAGPAPAMDPATEKMQDAITKITSNETMMIEIATNMHKAHKDFLVNGLGGKGGEVWSEFAYMVNYLNATLNSTDIVVGSSADSSFWNALYDNVYFSATTWTTIDGGLSRLPLSFHPLVDNITTMDAHVDKVEFLDEEQRVRLSWKQHGNKAAAYQNATFDYAVIAMPFSKVKLWRLPMLPTTIKNAINNVPMESACKVALEYKTRFWEHPPTGPILGSCSTTTDIPGVGSVCYPSYNLNSTTSGPASILASYASGDWAVRWLSQTEEEHVQYMVDAMVEIHGEVAREQYTGNYNRRCWYLDPYEGGAWAAPTIGQHQLYIPEYFKTYSNMIFVGEQTSYTHAWIAAALESGVRGAVQLLLELGLVDEAKTAVDKWMARWIEVVSRPLFGPSIQPPVTKANMF</sequence>
<keyword evidence="4" id="KW-1185">Reference proteome</keyword>
<evidence type="ECO:0000313" key="4">
    <source>
        <dbReference type="Proteomes" id="UP001396898"/>
    </source>
</evidence>
<gene>
    <name evidence="3" type="ORF">PG991_010553</name>
</gene>
<dbReference type="PANTHER" id="PTHR10742:SF382">
    <property type="entry name" value="AMINE OXIDASE DOMAIN-CONTAINING PROTEIN"/>
    <property type="match status" value="1"/>
</dbReference>
<feature type="signal peptide" evidence="1">
    <location>
        <begin position="1"/>
        <end position="19"/>
    </location>
</feature>
<dbReference type="InterPro" id="IPR050281">
    <property type="entry name" value="Flavin_monoamine_oxidase"/>
</dbReference>
<dbReference type="Gene3D" id="3.50.50.60">
    <property type="entry name" value="FAD/NAD(P)-binding domain"/>
    <property type="match status" value="1"/>
</dbReference>
<accession>A0ABR1RBM4</accession>
<feature type="domain" description="Amine oxidase" evidence="2">
    <location>
        <begin position="183"/>
        <end position="670"/>
    </location>
</feature>
<reference evidence="3 4" key="1">
    <citation type="submission" date="2023-01" db="EMBL/GenBank/DDBJ databases">
        <title>Analysis of 21 Apiospora genomes using comparative genomics revels a genus with tremendous synthesis potential of carbohydrate active enzymes and secondary metabolites.</title>
        <authorList>
            <person name="Sorensen T."/>
        </authorList>
    </citation>
    <scope>NUCLEOTIDE SEQUENCE [LARGE SCALE GENOMIC DNA]</scope>
    <source>
        <strain evidence="3 4">CBS 20057</strain>
    </source>
</reference>
<protein>
    <recommendedName>
        <fullName evidence="2">Amine oxidase domain-containing protein</fullName>
    </recommendedName>
</protein>